<dbReference type="Pfam" id="PF01497">
    <property type="entry name" value="Peripla_BP_2"/>
    <property type="match status" value="1"/>
</dbReference>
<dbReference type="AlphaFoldDB" id="A0A6G3ZWL2"/>
<feature type="domain" description="Fe/B12 periplasmic-binding" evidence="7">
    <location>
        <begin position="77"/>
        <end position="333"/>
    </location>
</feature>
<feature type="compositionally biased region" description="Polar residues" evidence="5">
    <location>
        <begin position="40"/>
        <end position="62"/>
    </location>
</feature>
<accession>A0A6G3ZWL2</accession>
<comment type="similarity">
    <text evidence="2">Belongs to the bacterial solute-binding protein 8 family.</text>
</comment>
<organism evidence="8">
    <name type="scientific">Paenibacillus sp. SYP-B3998</name>
    <dbReference type="NCBI Taxonomy" id="2678564"/>
    <lineage>
        <taxon>Bacteria</taxon>
        <taxon>Bacillati</taxon>
        <taxon>Bacillota</taxon>
        <taxon>Bacilli</taxon>
        <taxon>Bacillales</taxon>
        <taxon>Paenibacillaceae</taxon>
        <taxon>Paenibacillus</taxon>
    </lineage>
</organism>
<protein>
    <submittedName>
        <fullName evidence="8">ABC transporter substrate-binding protein</fullName>
    </submittedName>
</protein>
<dbReference type="SUPFAM" id="SSF53807">
    <property type="entry name" value="Helical backbone' metal receptor"/>
    <property type="match status" value="1"/>
</dbReference>
<evidence type="ECO:0000256" key="4">
    <source>
        <dbReference type="ARBA" id="ARBA00022729"/>
    </source>
</evidence>
<dbReference type="InterPro" id="IPR002491">
    <property type="entry name" value="ABC_transptr_periplasmic_BD"/>
</dbReference>
<dbReference type="EMBL" id="JAAIKC010000002">
    <property type="protein sequence ID" value="NEW05979.1"/>
    <property type="molecule type" value="Genomic_DNA"/>
</dbReference>
<dbReference type="PANTHER" id="PTHR30532">
    <property type="entry name" value="IRON III DICITRATE-BINDING PERIPLASMIC PROTEIN"/>
    <property type="match status" value="1"/>
</dbReference>
<dbReference type="InterPro" id="IPR051313">
    <property type="entry name" value="Bact_iron-sidero_bind"/>
</dbReference>
<dbReference type="PANTHER" id="PTHR30532:SF26">
    <property type="entry name" value="IRON(3+)-HYDROXAMATE-BINDING PROTEIN FHUD"/>
    <property type="match status" value="1"/>
</dbReference>
<evidence type="ECO:0000256" key="3">
    <source>
        <dbReference type="ARBA" id="ARBA00022448"/>
    </source>
</evidence>
<evidence type="ECO:0000256" key="5">
    <source>
        <dbReference type="SAM" id="MobiDB-lite"/>
    </source>
</evidence>
<reference evidence="8" key="1">
    <citation type="submission" date="2020-02" db="EMBL/GenBank/DDBJ databases">
        <authorList>
            <person name="Shen X.-R."/>
            <person name="Zhang Y.-X."/>
        </authorList>
    </citation>
    <scope>NUCLEOTIDE SEQUENCE</scope>
    <source>
        <strain evidence="8">SYP-B3998</strain>
    </source>
</reference>
<gene>
    <name evidence="8" type="ORF">GK047_08155</name>
</gene>
<feature type="signal peptide" evidence="6">
    <location>
        <begin position="1"/>
        <end position="22"/>
    </location>
</feature>
<dbReference type="Gene3D" id="3.40.50.1980">
    <property type="entry name" value="Nitrogenase molybdenum iron protein domain"/>
    <property type="match status" value="2"/>
</dbReference>
<feature type="region of interest" description="Disordered" evidence="5">
    <location>
        <begin position="40"/>
        <end position="64"/>
    </location>
</feature>
<proteinExistence type="inferred from homology"/>
<comment type="caution">
    <text evidence="8">The sequence shown here is derived from an EMBL/GenBank/DDBJ whole genome shotgun (WGS) entry which is preliminary data.</text>
</comment>
<keyword evidence="3" id="KW-0813">Transport</keyword>
<dbReference type="PROSITE" id="PS50983">
    <property type="entry name" value="FE_B12_PBP"/>
    <property type="match status" value="1"/>
</dbReference>
<dbReference type="GO" id="GO:1901678">
    <property type="term" value="P:iron coordination entity transport"/>
    <property type="evidence" value="ECO:0007669"/>
    <property type="project" value="UniProtKB-ARBA"/>
</dbReference>
<sequence length="333" mass="37188">MMQRRNLLALLCILTLIGSFLAACSKQTEGTGSSKIAQNHIAASSSPPTSNAKENTPTTHSYTDYKGHQVTIPVKPQRFVFQGETFGDLLTLDLMPVGGGKTFVDGMVFEDKVKKMEDTGFPMNLEKILELQPDLIITGSTDDKEFEALSKIAPTIMFDTFASLDDRMHLLGDLFGKKEQAEQWLAAHHVQEQSMWKLLKEQGMKPGETASVLTYYPGNRLFVMATTGLSQVLYHQDGFKPTKRIQSVLDEKKGFQEISMELLPEVVGDRIFILTPVADEAVKFTAEMMQSEIWKALPAVKNNKVYQIDIRKSASDATTRESLLIELPKLLNH</sequence>
<evidence type="ECO:0000313" key="8">
    <source>
        <dbReference type="EMBL" id="NEW05979.1"/>
    </source>
</evidence>
<evidence type="ECO:0000256" key="6">
    <source>
        <dbReference type="SAM" id="SignalP"/>
    </source>
</evidence>
<dbReference type="PROSITE" id="PS51257">
    <property type="entry name" value="PROKAR_LIPOPROTEIN"/>
    <property type="match status" value="1"/>
</dbReference>
<evidence type="ECO:0000256" key="1">
    <source>
        <dbReference type="ARBA" id="ARBA00004196"/>
    </source>
</evidence>
<dbReference type="RefSeq" id="WP_163944005.1">
    <property type="nucleotide sequence ID" value="NZ_JAAIKC010000002.1"/>
</dbReference>
<dbReference type="GO" id="GO:0030288">
    <property type="term" value="C:outer membrane-bounded periplasmic space"/>
    <property type="evidence" value="ECO:0007669"/>
    <property type="project" value="TreeGrafter"/>
</dbReference>
<evidence type="ECO:0000256" key="2">
    <source>
        <dbReference type="ARBA" id="ARBA00008814"/>
    </source>
</evidence>
<keyword evidence="4 6" id="KW-0732">Signal</keyword>
<evidence type="ECO:0000259" key="7">
    <source>
        <dbReference type="PROSITE" id="PS50983"/>
    </source>
</evidence>
<comment type="subcellular location">
    <subcellularLocation>
        <location evidence="1">Cell envelope</location>
    </subcellularLocation>
</comment>
<feature type="chain" id="PRO_5026123341" evidence="6">
    <location>
        <begin position="23"/>
        <end position="333"/>
    </location>
</feature>
<name>A0A6G3ZWL2_9BACL</name>